<comment type="caution">
    <text evidence="1">The sequence shown here is derived from an EMBL/GenBank/DDBJ whole genome shotgun (WGS) entry which is preliminary data.</text>
</comment>
<reference evidence="1 2" key="1">
    <citation type="submission" date="2014-03" db="EMBL/GenBank/DDBJ databases">
        <title>Bradyrhizobium valentinum sp. nov., isolated from effective nodules of Lupinus mariae-josephae, a lupine endemic of basic-lime soils in Eastern Spain.</title>
        <authorList>
            <person name="Duran D."/>
            <person name="Rey L."/>
            <person name="Navarro A."/>
            <person name="Busquets A."/>
            <person name="Imperial J."/>
            <person name="Ruiz-Argueso T."/>
        </authorList>
    </citation>
    <scope>NUCLEOTIDE SEQUENCE [LARGE SCALE GENOMIC DNA]</scope>
    <source>
        <strain evidence="1 2">PAC68</strain>
    </source>
</reference>
<organism evidence="1 2">
    <name type="scientific">Bradyrhizobium jicamae</name>
    <dbReference type="NCBI Taxonomy" id="280332"/>
    <lineage>
        <taxon>Bacteria</taxon>
        <taxon>Pseudomonadati</taxon>
        <taxon>Pseudomonadota</taxon>
        <taxon>Alphaproteobacteria</taxon>
        <taxon>Hyphomicrobiales</taxon>
        <taxon>Nitrobacteraceae</taxon>
        <taxon>Bradyrhizobium</taxon>
    </lineage>
</organism>
<proteinExistence type="predicted"/>
<accession>A0A0R3M782</accession>
<dbReference type="EMBL" id="LLXZ01000001">
    <property type="protein sequence ID" value="KRR15991.1"/>
    <property type="molecule type" value="Genomic_DNA"/>
</dbReference>
<evidence type="ECO:0000313" key="1">
    <source>
        <dbReference type="EMBL" id="KRR15991.1"/>
    </source>
</evidence>
<sequence>MILVPDRSRLREPLQDHFHACARLYGTDGAISRIDVRPVADGYARVVDYVFKTIKGGSISYDEGVLILPRARDELTSGRLKRSAADRPTVASSFYRVKRPSNANL</sequence>
<gene>
    <name evidence="1" type="ORF">CQ12_29005</name>
</gene>
<keyword evidence="2" id="KW-1185">Reference proteome</keyword>
<dbReference type="AlphaFoldDB" id="A0A0R3M782"/>
<evidence type="ECO:0000313" key="2">
    <source>
        <dbReference type="Proteomes" id="UP000050863"/>
    </source>
</evidence>
<name>A0A0R3M782_9BRAD</name>
<protein>
    <submittedName>
        <fullName evidence="1">Uncharacterized protein</fullName>
    </submittedName>
</protein>
<dbReference type="Proteomes" id="UP000050863">
    <property type="component" value="Unassembled WGS sequence"/>
</dbReference>